<proteinExistence type="predicted"/>
<evidence type="ECO:0000313" key="2">
    <source>
        <dbReference type="EMBL" id="KAH0939542.1"/>
    </source>
</evidence>
<gene>
    <name evidence="2" type="ORF">HID58_007003</name>
</gene>
<feature type="region of interest" description="Disordered" evidence="1">
    <location>
        <begin position="152"/>
        <end position="188"/>
    </location>
</feature>
<comment type="caution">
    <text evidence="2">The sequence shown here is derived from an EMBL/GenBank/DDBJ whole genome shotgun (WGS) entry which is preliminary data.</text>
</comment>
<name>A0ABQ8ED25_BRANA</name>
<feature type="compositionally biased region" description="Polar residues" evidence="1">
    <location>
        <begin position="177"/>
        <end position="188"/>
    </location>
</feature>
<dbReference type="Gene3D" id="1.20.120.160">
    <property type="entry name" value="HPT domain"/>
    <property type="match status" value="1"/>
</dbReference>
<accession>A0ABQ8ED25</accession>
<sequence length="188" mass="21246">MEKSYYTKSFLPINQEEAFNLTPRAIQPFVAPLSISLVSALPLDDPLKLDLLGSPSLDSPLKLRPSQNYMLSRICVTFEECCDSQNFEGLGEQSLLQVYIEYKALKAKLQNLFNLEQQMVRVLEFVAKKESLHCPHGFTALQVLLGNNRGFRRQRQQNEQEPNDADADTNADAHAENCSNQTNKANLI</sequence>
<evidence type="ECO:0000313" key="3">
    <source>
        <dbReference type="Proteomes" id="UP000824890"/>
    </source>
</evidence>
<dbReference type="Proteomes" id="UP000824890">
    <property type="component" value="Unassembled WGS sequence"/>
</dbReference>
<keyword evidence="3" id="KW-1185">Reference proteome</keyword>
<dbReference type="InterPro" id="IPR036641">
    <property type="entry name" value="HPT_dom_sf"/>
</dbReference>
<organism evidence="2 3">
    <name type="scientific">Brassica napus</name>
    <name type="common">Rape</name>
    <dbReference type="NCBI Taxonomy" id="3708"/>
    <lineage>
        <taxon>Eukaryota</taxon>
        <taxon>Viridiplantae</taxon>
        <taxon>Streptophyta</taxon>
        <taxon>Embryophyta</taxon>
        <taxon>Tracheophyta</taxon>
        <taxon>Spermatophyta</taxon>
        <taxon>Magnoliopsida</taxon>
        <taxon>eudicotyledons</taxon>
        <taxon>Gunneridae</taxon>
        <taxon>Pentapetalae</taxon>
        <taxon>rosids</taxon>
        <taxon>malvids</taxon>
        <taxon>Brassicales</taxon>
        <taxon>Brassicaceae</taxon>
        <taxon>Brassiceae</taxon>
        <taxon>Brassica</taxon>
    </lineage>
</organism>
<dbReference type="EMBL" id="JAGKQM010000002">
    <property type="protein sequence ID" value="KAH0939542.1"/>
    <property type="molecule type" value="Genomic_DNA"/>
</dbReference>
<protein>
    <submittedName>
        <fullName evidence="2">Uncharacterized protein</fullName>
    </submittedName>
</protein>
<evidence type="ECO:0000256" key="1">
    <source>
        <dbReference type="SAM" id="MobiDB-lite"/>
    </source>
</evidence>
<reference evidence="2 3" key="1">
    <citation type="submission" date="2021-05" db="EMBL/GenBank/DDBJ databases">
        <title>Genome Assembly of Synthetic Allotetraploid Brassica napus Reveals Homoeologous Exchanges between Subgenomes.</title>
        <authorList>
            <person name="Davis J.T."/>
        </authorList>
    </citation>
    <scope>NUCLEOTIDE SEQUENCE [LARGE SCALE GENOMIC DNA]</scope>
    <source>
        <strain evidence="3">cv. Da-Ae</strain>
        <tissue evidence="2">Seedling</tissue>
    </source>
</reference>